<dbReference type="SUPFAM" id="SSF54285">
    <property type="entry name" value="MoaD/ThiS"/>
    <property type="match status" value="1"/>
</dbReference>
<comment type="caution">
    <text evidence="1">The sequence shown here is derived from an EMBL/GenBank/DDBJ whole genome shotgun (WGS) entry which is preliminary data.</text>
</comment>
<protein>
    <submittedName>
        <fullName evidence="1">MoaD/ThiS family protein</fullName>
    </submittedName>
</protein>
<proteinExistence type="predicted"/>
<keyword evidence="2" id="KW-1185">Reference proteome</keyword>
<evidence type="ECO:0000313" key="2">
    <source>
        <dbReference type="Proteomes" id="UP001596337"/>
    </source>
</evidence>
<reference evidence="2" key="1">
    <citation type="journal article" date="2019" name="Int. J. Syst. Evol. Microbiol.">
        <title>The Global Catalogue of Microorganisms (GCM) 10K type strain sequencing project: providing services to taxonomists for standard genome sequencing and annotation.</title>
        <authorList>
            <consortium name="The Broad Institute Genomics Platform"/>
            <consortium name="The Broad Institute Genome Sequencing Center for Infectious Disease"/>
            <person name="Wu L."/>
            <person name="Ma J."/>
        </authorList>
    </citation>
    <scope>NUCLEOTIDE SEQUENCE [LARGE SCALE GENOMIC DNA]</scope>
    <source>
        <strain evidence="2">KCTC 32255</strain>
    </source>
</reference>
<accession>A0ABW2C6S3</accession>
<dbReference type="InterPro" id="IPR016155">
    <property type="entry name" value="Mopterin_synth/thiamin_S_b"/>
</dbReference>
<dbReference type="Proteomes" id="UP001596337">
    <property type="component" value="Unassembled WGS sequence"/>
</dbReference>
<evidence type="ECO:0000313" key="1">
    <source>
        <dbReference type="EMBL" id="MFC6870213.1"/>
    </source>
</evidence>
<dbReference type="EMBL" id="JBHSXX010000001">
    <property type="protein sequence ID" value="MFC6870213.1"/>
    <property type="molecule type" value="Genomic_DNA"/>
</dbReference>
<dbReference type="InterPro" id="IPR012675">
    <property type="entry name" value="Beta-grasp_dom_sf"/>
</dbReference>
<dbReference type="Pfam" id="PF02597">
    <property type="entry name" value="ThiS"/>
    <property type="match status" value="1"/>
</dbReference>
<name>A0ABW2C6S3_9PSEU</name>
<dbReference type="Gene3D" id="3.10.20.30">
    <property type="match status" value="1"/>
</dbReference>
<dbReference type="InterPro" id="IPR003749">
    <property type="entry name" value="ThiS/MoaD-like"/>
</dbReference>
<dbReference type="RefSeq" id="WP_345389476.1">
    <property type="nucleotide sequence ID" value="NZ_BAABLA010000002.1"/>
</dbReference>
<sequence length="66" mass="7459">MNVKLYNPKREVRVPGPLRVKDLCDHLGFPQQTVLVIKDDELVTREAVLEDTDTVEIRPVMSGGAR</sequence>
<organism evidence="1 2">
    <name type="scientific">Haloechinothrix salitolerans</name>
    <dbReference type="NCBI Taxonomy" id="926830"/>
    <lineage>
        <taxon>Bacteria</taxon>
        <taxon>Bacillati</taxon>
        <taxon>Actinomycetota</taxon>
        <taxon>Actinomycetes</taxon>
        <taxon>Pseudonocardiales</taxon>
        <taxon>Pseudonocardiaceae</taxon>
        <taxon>Haloechinothrix</taxon>
    </lineage>
</organism>
<gene>
    <name evidence="1" type="ORF">ACFQGD_24045</name>
</gene>